<dbReference type="NCBIfam" id="TIGR00964">
    <property type="entry name" value="secE_bact"/>
    <property type="match status" value="1"/>
</dbReference>
<evidence type="ECO:0000256" key="3">
    <source>
        <dbReference type="ARBA" id="ARBA00022692"/>
    </source>
</evidence>
<keyword evidence="5 9" id="KW-1133">Transmembrane helix</keyword>
<dbReference type="Proteomes" id="UP000203229">
    <property type="component" value="Chromosome"/>
</dbReference>
<organism evidence="10 11">
    <name type="scientific">Spiroplasma corruscae</name>
    <dbReference type="NCBI Taxonomy" id="216934"/>
    <lineage>
        <taxon>Bacteria</taxon>
        <taxon>Bacillati</taxon>
        <taxon>Mycoplasmatota</taxon>
        <taxon>Mollicutes</taxon>
        <taxon>Entomoplasmatales</taxon>
        <taxon>Spiroplasmataceae</taxon>
        <taxon>Spiroplasma</taxon>
    </lineage>
</organism>
<evidence type="ECO:0000256" key="9">
    <source>
        <dbReference type="SAM" id="Phobius"/>
    </source>
</evidence>
<dbReference type="Pfam" id="PF00584">
    <property type="entry name" value="SecE"/>
    <property type="match status" value="1"/>
</dbReference>
<keyword evidence="4" id="KW-0653">Protein transport</keyword>
<evidence type="ECO:0000313" key="11">
    <source>
        <dbReference type="Proteomes" id="UP000203229"/>
    </source>
</evidence>
<evidence type="ECO:0000256" key="8">
    <source>
        <dbReference type="SAM" id="MobiDB-lite"/>
    </source>
</evidence>
<evidence type="ECO:0000256" key="7">
    <source>
        <dbReference type="ARBA" id="ARBA00023136"/>
    </source>
</evidence>
<name>A0A222EMR8_9MOLU</name>
<evidence type="ECO:0000256" key="2">
    <source>
        <dbReference type="ARBA" id="ARBA00022448"/>
    </source>
</evidence>
<feature type="region of interest" description="Disordered" evidence="8">
    <location>
        <begin position="1"/>
        <end position="23"/>
    </location>
</feature>
<evidence type="ECO:0000256" key="5">
    <source>
        <dbReference type="ARBA" id="ARBA00022989"/>
    </source>
</evidence>
<dbReference type="InterPro" id="IPR005807">
    <property type="entry name" value="SecE_bac"/>
</dbReference>
<evidence type="ECO:0000256" key="1">
    <source>
        <dbReference type="ARBA" id="ARBA00004370"/>
    </source>
</evidence>
<dbReference type="GO" id="GO:0006605">
    <property type="term" value="P:protein targeting"/>
    <property type="evidence" value="ECO:0007669"/>
    <property type="project" value="InterPro"/>
</dbReference>
<dbReference type="Gene3D" id="1.20.5.1030">
    <property type="entry name" value="Preprotein translocase secy subunit"/>
    <property type="match status" value="1"/>
</dbReference>
<dbReference type="GO" id="GO:0009306">
    <property type="term" value="P:protein secretion"/>
    <property type="evidence" value="ECO:0007669"/>
    <property type="project" value="InterPro"/>
</dbReference>
<keyword evidence="3 9" id="KW-0812">Transmembrane</keyword>
<dbReference type="RefSeq" id="WP_094047980.1">
    <property type="nucleotide sequence ID" value="NZ_CP022535.1"/>
</dbReference>
<dbReference type="GO" id="GO:0008320">
    <property type="term" value="F:protein transmembrane transporter activity"/>
    <property type="evidence" value="ECO:0007669"/>
    <property type="project" value="InterPro"/>
</dbReference>
<gene>
    <name evidence="10" type="primary">secE</name>
    <name evidence="10" type="ORF">SCORR_v1c00320</name>
</gene>
<dbReference type="EMBL" id="CP022535">
    <property type="protein sequence ID" value="ASP27807.1"/>
    <property type="molecule type" value="Genomic_DNA"/>
</dbReference>
<dbReference type="AlphaFoldDB" id="A0A222EMR8"/>
<dbReference type="InterPro" id="IPR038379">
    <property type="entry name" value="SecE_sf"/>
</dbReference>
<dbReference type="KEGG" id="scou:SCORR_v1c00320"/>
<feature type="transmembrane region" description="Helical" evidence="9">
    <location>
        <begin position="100"/>
        <end position="117"/>
    </location>
</feature>
<evidence type="ECO:0000313" key="10">
    <source>
        <dbReference type="EMBL" id="ASP27807.1"/>
    </source>
</evidence>
<proteinExistence type="predicted"/>
<keyword evidence="7 9" id="KW-0472">Membrane</keyword>
<dbReference type="GO" id="GO:0006886">
    <property type="term" value="P:intracellular protein transport"/>
    <property type="evidence" value="ECO:0007669"/>
    <property type="project" value="InterPro"/>
</dbReference>
<evidence type="ECO:0000256" key="4">
    <source>
        <dbReference type="ARBA" id="ARBA00022927"/>
    </source>
</evidence>
<sequence>MDDKKKKISKEEKNQEKLRRLNEKRLKKAENKKQFDELFTAVQGHDGTHEGKIKAARAKKIKKHKDKISLKQVAKEGPVKFLKEINKIKWSTRENLSMKFLWVIVFILIFGIFFFAVDYGLQHLFVEIKII</sequence>
<protein>
    <submittedName>
        <fullName evidence="10">Preprotein translocase subunit SecE</fullName>
    </submittedName>
</protein>
<dbReference type="GO" id="GO:0016020">
    <property type="term" value="C:membrane"/>
    <property type="evidence" value="ECO:0007669"/>
    <property type="project" value="UniProtKB-SubCell"/>
</dbReference>
<comment type="subcellular location">
    <subcellularLocation>
        <location evidence="1">Membrane</location>
    </subcellularLocation>
</comment>
<keyword evidence="11" id="KW-1185">Reference proteome</keyword>
<dbReference type="InterPro" id="IPR001901">
    <property type="entry name" value="Translocase_SecE/Sec61-g"/>
</dbReference>
<reference evidence="10 11" key="1">
    <citation type="submission" date="2017-07" db="EMBL/GenBank/DDBJ databases">
        <title>Complete genome sequence of Spiroplasma corruscae EC-1 (DSM 19793).</title>
        <authorList>
            <person name="Tsai Y.-M."/>
            <person name="Lo W.-S."/>
            <person name="Kuo C.-H."/>
        </authorList>
    </citation>
    <scope>NUCLEOTIDE SEQUENCE [LARGE SCALE GENOMIC DNA]</scope>
    <source>
        <strain evidence="10 11">EC-1</strain>
    </source>
</reference>
<keyword evidence="2" id="KW-0813">Transport</keyword>
<evidence type="ECO:0000256" key="6">
    <source>
        <dbReference type="ARBA" id="ARBA00023010"/>
    </source>
</evidence>
<accession>A0A222EMR8</accession>
<keyword evidence="6" id="KW-0811">Translocation</keyword>